<dbReference type="SUPFAM" id="SSF51735">
    <property type="entry name" value="NAD(P)-binding Rossmann-fold domains"/>
    <property type="match status" value="1"/>
</dbReference>
<dbReference type="HOGENOM" id="CLU_025711_3_1_6"/>
<dbReference type="Pfam" id="PF13460">
    <property type="entry name" value="NAD_binding_10"/>
    <property type="match status" value="1"/>
</dbReference>
<dbReference type="KEGG" id="fau:Fraau_1017"/>
<dbReference type="Gene3D" id="3.40.50.720">
    <property type="entry name" value="NAD(P)-binding Rossmann-like Domain"/>
    <property type="match status" value="1"/>
</dbReference>
<evidence type="ECO:0000259" key="1">
    <source>
        <dbReference type="Pfam" id="PF13460"/>
    </source>
</evidence>
<dbReference type="GO" id="GO:0016646">
    <property type="term" value="F:oxidoreductase activity, acting on the CH-NH group of donors, NAD or NADP as acceptor"/>
    <property type="evidence" value="ECO:0007669"/>
    <property type="project" value="TreeGrafter"/>
</dbReference>
<dbReference type="RefSeq" id="WP_014402487.1">
    <property type="nucleotide sequence ID" value="NC_017033.1"/>
</dbReference>
<gene>
    <name evidence="2" type="ordered locus">Fraau_1017</name>
</gene>
<dbReference type="EMBL" id="CP003350">
    <property type="protein sequence ID" value="AFC85481.1"/>
    <property type="molecule type" value="Genomic_DNA"/>
</dbReference>
<sequence length="216" mass="22672">MKPQRITVIGGTGYAGSAIAREAARRGHSVTVVSRSTSVGPLSGVRYIASPATGPEALAAVNEADTVVGALSPRAETSGTLPTVYGQLASQASVAGTRFLVVGGFSCLRPTSGAPRIIENPEGFPPEILPEARENLDVLNELLVDTTGVDWLFVCPGLEFSALTPGDDLGHYRVGDDVVLHDEHGKSAISGIDFARAVLDEIEAPTRHRAQIHFAY</sequence>
<dbReference type="eggNOG" id="COG2910">
    <property type="taxonomic scope" value="Bacteria"/>
</dbReference>
<proteinExistence type="predicted"/>
<accession>H8L2L4</accession>
<reference evidence="2" key="1">
    <citation type="submission" date="2012-02" db="EMBL/GenBank/DDBJ databases">
        <title>The complete genome of Frateuria aurantia DSM 6220.</title>
        <authorList>
            <consortium name="US DOE Joint Genome Institute (JGI-PGF)"/>
            <person name="Lucas S."/>
            <person name="Copeland A."/>
            <person name="Lapidus A."/>
            <person name="Glavina del Rio T."/>
            <person name="Dalin E."/>
            <person name="Tice H."/>
            <person name="Bruce D."/>
            <person name="Goodwin L."/>
            <person name="Pitluck S."/>
            <person name="Peters L."/>
            <person name="Ovchinnikova G."/>
            <person name="Teshima H."/>
            <person name="Kyrpides N."/>
            <person name="Mavromatis K."/>
            <person name="Ivanova N."/>
            <person name="Brettin T."/>
            <person name="Detter J.C."/>
            <person name="Han C."/>
            <person name="Larimer F."/>
            <person name="Land M."/>
            <person name="Hauser L."/>
            <person name="Markowitz V."/>
            <person name="Cheng J.-F."/>
            <person name="Hugenholtz P."/>
            <person name="Woyke T."/>
            <person name="Wu D."/>
            <person name="Brambilla E."/>
            <person name="Klenk H.-P."/>
            <person name="Eisen J.A."/>
        </authorList>
    </citation>
    <scope>NUCLEOTIDE SEQUENCE</scope>
    <source>
        <strain evidence="2">DSM 6220</strain>
    </source>
</reference>
<dbReference type="AlphaFoldDB" id="H8L2L4"/>
<dbReference type="PANTHER" id="PTHR43355">
    <property type="entry name" value="FLAVIN REDUCTASE (NADPH)"/>
    <property type="match status" value="1"/>
</dbReference>
<feature type="domain" description="NAD(P)-binding" evidence="1">
    <location>
        <begin position="10"/>
        <end position="205"/>
    </location>
</feature>
<dbReference type="STRING" id="767434.Fraau_1017"/>
<organism evidence="2 3">
    <name type="scientific">Frateuria aurantia (strain ATCC 33424 / DSM 6220 / KCTC 2777 / LMG 1558 / NBRC 3245 / NCIMB 13370)</name>
    <name type="common">Acetobacter aurantius</name>
    <dbReference type="NCBI Taxonomy" id="767434"/>
    <lineage>
        <taxon>Bacteria</taxon>
        <taxon>Pseudomonadati</taxon>
        <taxon>Pseudomonadota</taxon>
        <taxon>Gammaproteobacteria</taxon>
        <taxon>Lysobacterales</taxon>
        <taxon>Rhodanobacteraceae</taxon>
        <taxon>Frateuria</taxon>
    </lineage>
</organism>
<evidence type="ECO:0000313" key="2">
    <source>
        <dbReference type="EMBL" id="AFC85481.1"/>
    </source>
</evidence>
<evidence type="ECO:0000313" key="3">
    <source>
        <dbReference type="Proteomes" id="UP000005234"/>
    </source>
</evidence>
<dbReference type="InterPro" id="IPR036291">
    <property type="entry name" value="NAD(P)-bd_dom_sf"/>
</dbReference>
<dbReference type="Proteomes" id="UP000005234">
    <property type="component" value="Chromosome"/>
</dbReference>
<name>H8L2L4_FRAAD</name>
<keyword evidence="3" id="KW-1185">Reference proteome</keyword>
<dbReference type="InterPro" id="IPR051606">
    <property type="entry name" value="Polyketide_Oxido-like"/>
</dbReference>
<dbReference type="InterPro" id="IPR016040">
    <property type="entry name" value="NAD(P)-bd_dom"/>
</dbReference>
<protein>
    <submittedName>
        <fullName evidence="2">Putative NADH-flavin reductase</fullName>
    </submittedName>
</protein>
<dbReference type="PANTHER" id="PTHR43355:SF2">
    <property type="entry name" value="FLAVIN REDUCTASE (NADPH)"/>
    <property type="match status" value="1"/>
</dbReference>
<dbReference type="OrthoDB" id="7352421at2"/>